<keyword evidence="4" id="KW-0597">Phosphoprotein</keyword>
<feature type="signal peptide" evidence="22">
    <location>
        <begin position="1"/>
        <end position="21"/>
    </location>
</feature>
<dbReference type="EC" id="2.7.11.1" evidence="2"/>
<dbReference type="GeneID" id="100898008"/>
<evidence type="ECO:0000256" key="6">
    <source>
        <dbReference type="ARBA" id="ARBA00022692"/>
    </source>
</evidence>
<dbReference type="PROSITE" id="PS00108">
    <property type="entry name" value="PROTEIN_KINASE_ST"/>
    <property type="match status" value="1"/>
</dbReference>
<evidence type="ECO:0000256" key="19">
    <source>
        <dbReference type="ARBA" id="ARBA00041500"/>
    </source>
</evidence>
<accession>A0AAJ6QM71</accession>
<dbReference type="InterPro" id="IPR015943">
    <property type="entry name" value="WD40/YVTN_repeat-like_dom_sf"/>
</dbReference>
<dbReference type="Gene3D" id="2.130.10.10">
    <property type="entry name" value="YVTN repeat-like/Quinoprotein amine dehydrogenase"/>
    <property type="match status" value="1"/>
</dbReference>
<dbReference type="SMART" id="SM00220">
    <property type="entry name" value="S_TKc"/>
    <property type="match status" value="1"/>
</dbReference>
<dbReference type="InterPro" id="IPR018391">
    <property type="entry name" value="PQQ_b-propeller_rpt"/>
</dbReference>
<dbReference type="PANTHER" id="PTHR11042">
    <property type="entry name" value="EUKARYOTIC TRANSLATION INITIATION FACTOR 2-ALPHA KINASE EIF2-ALPHA KINASE -RELATED"/>
    <property type="match status" value="1"/>
</dbReference>
<evidence type="ECO:0000256" key="1">
    <source>
        <dbReference type="ARBA" id="ARBA00004115"/>
    </source>
</evidence>
<name>A0AAJ6QM71_9ACAR</name>
<feature type="compositionally biased region" description="Polar residues" evidence="21">
    <location>
        <begin position="1017"/>
        <end position="1036"/>
    </location>
</feature>
<proteinExistence type="inferred from homology"/>
<evidence type="ECO:0000256" key="17">
    <source>
        <dbReference type="ARBA" id="ARBA00023230"/>
    </source>
</evidence>
<keyword evidence="24" id="KW-1185">Reference proteome</keyword>
<dbReference type="InterPro" id="IPR017441">
    <property type="entry name" value="Protein_kinase_ATP_BS"/>
</dbReference>
<keyword evidence="25" id="KW-0648">Protein biosynthesis</keyword>
<dbReference type="GO" id="GO:0004694">
    <property type="term" value="F:eukaryotic translation initiation factor 2alpha kinase activity"/>
    <property type="evidence" value="ECO:0007669"/>
    <property type="project" value="TreeGrafter"/>
</dbReference>
<feature type="chain" id="PRO_5042521309" description="non-specific serine/threonine protein kinase" evidence="22">
    <location>
        <begin position="22"/>
        <end position="1036"/>
    </location>
</feature>
<evidence type="ECO:0000256" key="4">
    <source>
        <dbReference type="ARBA" id="ARBA00022553"/>
    </source>
</evidence>
<evidence type="ECO:0000256" key="13">
    <source>
        <dbReference type="ARBA" id="ARBA00022989"/>
    </source>
</evidence>
<evidence type="ECO:0000256" key="16">
    <source>
        <dbReference type="ARBA" id="ARBA00023180"/>
    </source>
</evidence>
<dbReference type="PROSITE" id="PS00107">
    <property type="entry name" value="PROTEIN_KINASE_ATP"/>
    <property type="match status" value="1"/>
</dbReference>
<evidence type="ECO:0000256" key="10">
    <source>
        <dbReference type="ARBA" id="ARBA00022824"/>
    </source>
</evidence>
<protein>
    <recommendedName>
        <fullName evidence="2">non-specific serine/threonine protein kinase</fullName>
        <ecNumber evidence="2">2.7.11.1</ecNumber>
    </recommendedName>
    <alternativeName>
        <fullName evidence="19">PRKR-like endoplasmic reticulum kinase</fullName>
    </alternativeName>
</protein>
<dbReference type="Gene3D" id="1.10.510.10">
    <property type="entry name" value="Transferase(Phosphotransferase) domain 1"/>
    <property type="match status" value="1"/>
</dbReference>
<keyword evidence="15" id="KW-0472">Membrane</keyword>
<keyword evidence="7 22" id="KW-0732">Signal</keyword>
<keyword evidence="6" id="KW-0812">Transmembrane</keyword>
<keyword evidence="14" id="KW-0346">Stress response</keyword>
<evidence type="ECO:0000256" key="22">
    <source>
        <dbReference type="SAM" id="SignalP"/>
    </source>
</evidence>
<evidence type="ECO:0000256" key="11">
    <source>
        <dbReference type="ARBA" id="ARBA00022840"/>
    </source>
</evidence>
<evidence type="ECO:0000256" key="20">
    <source>
        <dbReference type="PROSITE-ProRule" id="PRU10141"/>
    </source>
</evidence>
<feature type="binding site" evidence="20">
    <location>
        <position position="563"/>
    </location>
    <ligand>
        <name>ATP</name>
        <dbReference type="ChEBI" id="CHEBI:30616"/>
    </ligand>
</feature>
<evidence type="ECO:0000313" key="25">
    <source>
        <dbReference type="RefSeq" id="XP_003737567.2"/>
    </source>
</evidence>
<evidence type="ECO:0000256" key="2">
    <source>
        <dbReference type="ARBA" id="ARBA00012513"/>
    </source>
</evidence>
<dbReference type="GO" id="GO:0005634">
    <property type="term" value="C:nucleus"/>
    <property type="evidence" value="ECO:0007669"/>
    <property type="project" value="TreeGrafter"/>
</dbReference>
<evidence type="ECO:0000256" key="18">
    <source>
        <dbReference type="ARBA" id="ARBA00037982"/>
    </source>
</evidence>
<evidence type="ECO:0000256" key="15">
    <source>
        <dbReference type="ARBA" id="ARBA00023136"/>
    </source>
</evidence>
<dbReference type="Pfam" id="PF13360">
    <property type="entry name" value="PQQ_2"/>
    <property type="match status" value="1"/>
</dbReference>
<reference evidence="25" key="1">
    <citation type="submission" date="2025-08" db="UniProtKB">
        <authorList>
            <consortium name="RefSeq"/>
        </authorList>
    </citation>
    <scope>IDENTIFICATION</scope>
</reference>
<dbReference type="GO" id="GO:0006986">
    <property type="term" value="P:response to unfolded protein"/>
    <property type="evidence" value="ECO:0007669"/>
    <property type="project" value="UniProtKB-KW"/>
</dbReference>
<evidence type="ECO:0000256" key="5">
    <source>
        <dbReference type="ARBA" id="ARBA00022679"/>
    </source>
</evidence>
<evidence type="ECO:0000259" key="23">
    <source>
        <dbReference type="PROSITE" id="PS50011"/>
    </source>
</evidence>
<evidence type="ECO:0000256" key="12">
    <source>
        <dbReference type="ARBA" id="ARBA00022845"/>
    </source>
</evidence>
<comment type="similarity">
    <text evidence="18">Belongs to the protein kinase superfamily. Ser/Thr protein kinase family. GCN2 subfamily.</text>
</comment>
<comment type="subcellular location">
    <subcellularLocation>
        <location evidence="1">Endoplasmic reticulum membrane</location>
        <topology evidence="1">Single-pass type I membrane protein</topology>
    </subcellularLocation>
</comment>
<dbReference type="SMART" id="SM00564">
    <property type="entry name" value="PQQ"/>
    <property type="match status" value="2"/>
</dbReference>
<keyword evidence="12" id="KW-0810">Translation regulation</keyword>
<dbReference type="FunFam" id="1.10.510.10:FF:000251">
    <property type="entry name" value="eukaryotic translation initiation factor 2-alpha kinase 3"/>
    <property type="match status" value="1"/>
</dbReference>
<dbReference type="GO" id="GO:0005789">
    <property type="term" value="C:endoplasmic reticulum membrane"/>
    <property type="evidence" value="ECO:0007669"/>
    <property type="project" value="UniProtKB-SubCell"/>
</dbReference>
<dbReference type="InterPro" id="IPR050339">
    <property type="entry name" value="CC_SR_Kinase"/>
</dbReference>
<keyword evidence="3" id="KW-0723">Serine/threonine-protein kinase</keyword>
<dbReference type="PANTHER" id="PTHR11042:SF91">
    <property type="entry name" value="EUKARYOTIC TRANSLATION INITIATION FACTOR 2-ALPHA KINASE"/>
    <property type="match status" value="1"/>
</dbReference>
<evidence type="ECO:0000256" key="14">
    <source>
        <dbReference type="ARBA" id="ARBA00023016"/>
    </source>
</evidence>
<keyword evidence="25" id="KW-0396">Initiation factor</keyword>
<keyword evidence="9 25" id="KW-0418">Kinase</keyword>
<dbReference type="SUPFAM" id="SSF50998">
    <property type="entry name" value="Quinoprotein alcohol dehydrogenase-like"/>
    <property type="match status" value="1"/>
</dbReference>
<dbReference type="InterPro" id="IPR011047">
    <property type="entry name" value="Quinoprotein_ADH-like_sf"/>
</dbReference>
<keyword evidence="5" id="KW-0808">Transferase</keyword>
<evidence type="ECO:0000256" key="21">
    <source>
        <dbReference type="SAM" id="MobiDB-lite"/>
    </source>
</evidence>
<evidence type="ECO:0000256" key="3">
    <source>
        <dbReference type="ARBA" id="ARBA00022527"/>
    </source>
</evidence>
<keyword evidence="8 20" id="KW-0547">Nucleotide-binding</keyword>
<keyword evidence="13" id="KW-1133">Transmembrane helix</keyword>
<dbReference type="Pfam" id="PF00069">
    <property type="entry name" value="Pkinase"/>
    <property type="match status" value="2"/>
</dbReference>
<feature type="domain" description="Protein kinase" evidence="23">
    <location>
        <begin position="534"/>
        <end position="1000"/>
    </location>
</feature>
<organism evidence="24 25">
    <name type="scientific">Galendromus occidentalis</name>
    <name type="common">western predatory mite</name>
    <dbReference type="NCBI Taxonomy" id="34638"/>
    <lineage>
        <taxon>Eukaryota</taxon>
        <taxon>Metazoa</taxon>
        <taxon>Ecdysozoa</taxon>
        <taxon>Arthropoda</taxon>
        <taxon>Chelicerata</taxon>
        <taxon>Arachnida</taxon>
        <taxon>Acari</taxon>
        <taxon>Parasitiformes</taxon>
        <taxon>Mesostigmata</taxon>
        <taxon>Gamasina</taxon>
        <taxon>Phytoseioidea</taxon>
        <taxon>Phytoseiidae</taxon>
        <taxon>Typhlodrominae</taxon>
        <taxon>Galendromus</taxon>
    </lineage>
</organism>
<dbReference type="RefSeq" id="XP_003737567.2">
    <property type="nucleotide sequence ID" value="XM_003737519.2"/>
</dbReference>
<dbReference type="GO" id="GO:0034976">
    <property type="term" value="P:response to endoplasmic reticulum stress"/>
    <property type="evidence" value="ECO:0007669"/>
    <property type="project" value="UniProtKB-ARBA"/>
</dbReference>
<dbReference type="GO" id="GO:0005524">
    <property type="term" value="F:ATP binding"/>
    <property type="evidence" value="ECO:0007669"/>
    <property type="project" value="UniProtKB-UniRule"/>
</dbReference>
<evidence type="ECO:0000256" key="9">
    <source>
        <dbReference type="ARBA" id="ARBA00022777"/>
    </source>
</evidence>
<feature type="region of interest" description="Disordered" evidence="21">
    <location>
        <begin position="1003"/>
        <end position="1036"/>
    </location>
</feature>
<dbReference type="InterPro" id="IPR011009">
    <property type="entry name" value="Kinase-like_dom_sf"/>
</dbReference>
<evidence type="ECO:0000313" key="24">
    <source>
        <dbReference type="Proteomes" id="UP000694867"/>
    </source>
</evidence>
<dbReference type="Gene3D" id="3.30.200.20">
    <property type="entry name" value="Phosphorylase Kinase, domain 1"/>
    <property type="match status" value="1"/>
</dbReference>
<sequence>MLRCFLLTALLLVMPASTIQSAGFGSNDPQLPDCSVVLNSAVSHDVASDLVLLSTLDGKVTAVDSLGGGIIWQFESGPALLSSSPKTLFLENSRGETATCIPSLDGSLYVFDGKNIQLFVTAELLLRNSLKTGQSVLTGGTEIKTFGLDPRTGQVRYICSTDGGCLNLTDSDGKVGTPGDADDVVVIRRHSQTVRAIEPRSGTERWHFSVAENEVQYVPETSTCGRKASHESHHSRKGETVRILASKGLVTSSKRNSNDINWEIRLSAPVVGAWKLENSRLQQIDLFEPANIIGMDENGPKPFLHLGVYQQQLYMHQNQKGGGESPPSIDTYVRLMLEHSMSQKSQNALTPVSEGASTDLIPQMLQTLSDNEEFDTGIYFVQDEVDDGCTPQLLPPSPAPSQKIEGIDSSTLENISGGELKLEGNSEEVNIIYGVYSMWHYWKEICVLCVVVSVATNLFLSKLLMRFGIKLPAALLPRAPSTTQISDATGTTTLTNSSKTFTGGADETQIQKADAVTPDSHNQGNYVSRFATDFEPVRCLGKGGFGIVFESRNRIDDCSYAIKRIRLPSKQAAREKVLREVKALAKLDHPHIVRYYNAWLETPPPGWQETVDDAWKSTLPLSSSNALSNDVGTVATVATESIAETANPLKAASVNPLKPFDDLFDERETNKISCVTEDIGSLSGSWYSSDREEEPDDSEGCEYDLCRTPATCEDSIVFQSSSGDHSIVFDSRRTWFQKGLNGFLRSRTPRDLSVRRRLPRRRGSESGDGNSTQPAVPKRPSCLQLEEAPSTQPVYLYIQMQLCRKESLKEWLSHRTTLDHRGHDKILDIFFQISSAVEYVHDKGLIHRDLKPSNIFFATADDVIKVGDFGLVTGTDNNPTPGFTPAQANESLMSFDGNFNDLQLTDKVGTQLYMSPEQITGNKYNQKVDIFSLGLIFFELLWSLPTQMERVNTLTAIKQLHFPRAFKKSFPIEYQLVRQMVAADPTNRPSALEVRKNSLFDEFRQELPPAGRRRTLSTRTSVGSQDSSQSTAQHQS</sequence>
<keyword evidence="11 20" id="KW-0067">ATP-binding</keyword>
<dbReference type="AlphaFoldDB" id="A0AAJ6QM71"/>
<dbReference type="KEGG" id="goe:100898008"/>
<dbReference type="Proteomes" id="UP000694867">
    <property type="component" value="Unplaced"/>
</dbReference>
<dbReference type="InterPro" id="IPR008271">
    <property type="entry name" value="Ser/Thr_kinase_AS"/>
</dbReference>
<feature type="region of interest" description="Disordered" evidence="21">
    <location>
        <begin position="754"/>
        <end position="781"/>
    </location>
</feature>
<keyword evidence="17" id="KW-0834">Unfolded protein response</keyword>
<keyword evidence="16" id="KW-0325">Glycoprotein</keyword>
<dbReference type="FunFam" id="3.30.200.20:FF:000193">
    <property type="entry name" value="Eukaryotic translation initiation factor 2-alpha kinase 3"/>
    <property type="match status" value="1"/>
</dbReference>
<evidence type="ECO:0000256" key="8">
    <source>
        <dbReference type="ARBA" id="ARBA00022741"/>
    </source>
</evidence>
<keyword evidence="10" id="KW-0256">Endoplasmic reticulum</keyword>
<dbReference type="CTD" id="40653"/>
<dbReference type="InterPro" id="IPR002372">
    <property type="entry name" value="PQQ_rpt_dom"/>
</dbReference>
<dbReference type="PROSITE" id="PS50011">
    <property type="entry name" value="PROTEIN_KINASE_DOM"/>
    <property type="match status" value="1"/>
</dbReference>
<gene>
    <name evidence="25" type="primary">LOC100898008</name>
</gene>
<dbReference type="GO" id="GO:0003743">
    <property type="term" value="F:translation initiation factor activity"/>
    <property type="evidence" value="ECO:0007669"/>
    <property type="project" value="UniProtKB-KW"/>
</dbReference>
<dbReference type="InterPro" id="IPR000719">
    <property type="entry name" value="Prot_kinase_dom"/>
</dbReference>
<evidence type="ECO:0000256" key="7">
    <source>
        <dbReference type="ARBA" id="ARBA00022729"/>
    </source>
</evidence>
<dbReference type="SUPFAM" id="SSF56112">
    <property type="entry name" value="Protein kinase-like (PK-like)"/>
    <property type="match status" value="1"/>
</dbReference>